<accession>A0A0P6K0P5</accession>
<feature type="compositionally biased region" description="Basic and acidic residues" evidence="1">
    <location>
        <begin position="759"/>
        <end position="773"/>
    </location>
</feature>
<dbReference type="GO" id="GO:0016874">
    <property type="term" value="F:ligase activity"/>
    <property type="evidence" value="ECO:0007669"/>
    <property type="project" value="UniProtKB-KW"/>
</dbReference>
<feature type="compositionally biased region" description="Polar residues" evidence="1">
    <location>
        <begin position="746"/>
        <end position="756"/>
    </location>
</feature>
<feature type="region of interest" description="Disordered" evidence="1">
    <location>
        <begin position="577"/>
        <end position="609"/>
    </location>
</feature>
<name>A0A0P6K0P5_AEDAE</name>
<sequence length="842" mass="92656">MTVCRTLARVKQYDNELQCYYKKYQRVYGELLSAFPAERFAELDADCERFEEIHFDACVLVETLLLSFPTTDNRYQHSRASPSSYFTAPRWRSRSPSPTTEQSVPILDVMKQPNTLPPRIHSPEKQLFPAQANEVKVSSSPINPILFVQPPSAEDFAKKLNPVCGPALVRFEGDLAEVIKSKSAALPIVPPSDVPPLHKFSREERVPSAEVSAHPVCGPALVRSDGDLAEVIQCKSAPTPIVPPSVAPMLQKCLREENVPTQREEVPTKNEQPAHREEDSTHRGKVPTRCEEVTTVACQDESNHPCKQNEHSANPTKTTPEEFHVGNKSTQFVDSLSNIPSYEATNPIPVPINLVGIHPKPTPFQRGTGCGALPKSFLMPPGFCPPPRLASMPTDVPKILQNPAASSQSCQCATGSRPVLQRFPCVAGFRSNPNEFPSAIGLYLVAKRFPCRTRFRPAIPYRLVGSHPTPQRFPCVAGSIPALKYSSSLTKSIAIMKPFQRVTDFHPVSKHPSCATEFCVISDQFPNVARTSPVLKQPPNVIRYQPVSQRFPAASKFHLVPKKFQCEARIHPIREQSSCATEPRSVLKQFPSSVESHPAPENPRDVTGIPPPVPKPPDVTGIPPPVPKPPDETGILPVSKLALPSIEMPASFKPIRMSAGIPPISKPMLKMSEMCPAKHPCPVPTGIHPVSKWLRCSTTIPPIVMPIQKTAGIHPVREPTPMPTGKRPVLSEAPNLRLTKKMMPPVNSTGVSMQAHTKSRPEKPPNEAPMRRRASEAIPECVSRTHPPKDVHQVVNKLSICGVCLFPILAQSGFPSLPLKSPTQNDIVLDEFFVLTVVNEFS</sequence>
<feature type="region of interest" description="Disordered" evidence="1">
    <location>
        <begin position="79"/>
        <end position="103"/>
    </location>
</feature>
<reference evidence="2" key="1">
    <citation type="journal article" date="2016" name="PLoS ONE">
        <title>A Deep Insight into the Sialome of Male and Female Aedes aegypti Mosquitoes.</title>
        <authorList>
            <person name="Ribeiro J.M."/>
            <person name="Martin-Martin I."/>
            <person name="Arca B."/>
            <person name="Calvo E."/>
        </authorList>
    </citation>
    <scope>NUCLEOTIDE SEQUENCE</scope>
    <source>
        <strain evidence="2">Liverpool</strain>
        <tissue evidence="2">Salivary glands</tissue>
    </source>
</reference>
<organism evidence="2">
    <name type="scientific">Aedes aegypti</name>
    <name type="common">Yellowfever mosquito</name>
    <name type="synonym">Culex aegypti</name>
    <dbReference type="NCBI Taxonomy" id="7159"/>
    <lineage>
        <taxon>Eukaryota</taxon>
        <taxon>Metazoa</taxon>
        <taxon>Ecdysozoa</taxon>
        <taxon>Arthropoda</taxon>
        <taxon>Hexapoda</taxon>
        <taxon>Insecta</taxon>
        <taxon>Pterygota</taxon>
        <taxon>Neoptera</taxon>
        <taxon>Endopterygota</taxon>
        <taxon>Diptera</taxon>
        <taxon>Nematocera</taxon>
        <taxon>Culicoidea</taxon>
        <taxon>Culicidae</taxon>
        <taxon>Culicinae</taxon>
        <taxon>Aedini</taxon>
        <taxon>Aedes</taxon>
        <taxon>Stegomyia</taxon>
    </lineage>
</organism>
<feature type="region of interest" description="Disordered" evidence="1">
    <location>
        <begin position="742"/>
        <end position="773"/>
    </location>
</feature>
<feature type="region of interest" description="Disordered" evidence="1">
    <location>
        <begin position="258"/>
        <end position="323"/>
    </location>
</feature>
<dbReference type="EMBL" id="GDUN01001029">
    <property type="protein sequence ID" value="JAN94890.1"/>
    <property type="molecule type" value="mRNA"/>
</dbReference>
<feature type="compositionally biased region" description="Basic and acidic residues" evidence="1">
    <location>
        <begin position="258"/>
        <end position="292"/>
    </location>
</feature>
<evidence type="ECO:0000256" key="1">
    <source>
        <dbReference type="SAM" id="MobiDB-lite"/>
    </source>
</evidence>
<keyword evidence="2" id="KW-0436">Ligase</keyword>
<protein>
    <submittedName>
        <fullName evidence="2">Putative ubiquitin ligase e3 alpha</fullName>
    </submittedName>
</protein>
<evidence type="ECO:0000313" key="2">
    <source>
        <dbReference type="EMBL" id="JAN94890.1"/>
    </source>
</evidence>
<feature type="compositionally biased region" description="Basic and acidic residues" evidence="1">
    <location>
        <begin position="301"/>
        <end position="310"/>
    </location>
</feature>
<proteinExistence type="evidence at transcript level"/>
<feature type="compositionally biased region" description="Polar residues" evidence="1">
    <location>
        <begin position="94"/>
        <end position="103"/>
    </location>
</feature>
<dbReference type="AlphaFoldDB" id="A0A0P6K0P5"/>